<sequence length="177" mass="19130">MSPSVGAQPLRRATLLASGAALAWLAVAGLSGCAAPGDDNEPEVDRGGAGGYALQWGRPLTRKPGDGIILDRPGGSATLIVTSSSGIGEAQFTPTSGVWPRELRLEFRYAPGRPFTALEALTLETRANTFDSSADWLKLKLEDLPQRRIGGSVWFTLPEDWLVGQQPLRLQWVDRYR</sequence>
<accession>A0ABW4KX89</accession>
<reference evidence="3" key="1">
    <citation type="journal article" date="2019" name="Int. J. Syst. Evol. Microbiol.">
        <title>The Global Catalogue of Microorganisms (GCM) 10K type strain sequencing project: providing services to taxonomists for standard genome sequencing and annotation.</title>
        <authorList>
            <consortium name="The Broad Institute Genomics Platform"/>
            <consortium name="The Broad Institute Genome Sequencing Center for Infectious Disease"/>
            <person name="Wu L."/>
            <person name="Ma J."/>
        </authorList>
    </citation>
    <scope>NUCLEOTIDE SEQUENCE [LARGE SCALE GENOMIC DNA]</scope>
    <source>
        <strain evidence="3">LMG 29247</strain>
    </source>
</reference>
<dbReference type="EMBL" id="JBHUEJ010000045">
    <property type="protein sequence ID" value="MFD1712665.1"/>
    <property type="molecule type" value="Genomic_DNA"/>
</dbReference>
<evidence type="ECO:0008006" key="4">
    <source>
        <dbReference type="Google" id="ProtNLM"/>
    </source>
</evidence>
<feature type="signal peptide" evidence="1">
    <location>
        <begin position="1"/>
        <end position="28"/>
    </location>
</feature>
<protein>
    <recommendedName>
        <fullName evidence="4">Lipoprotein</fullName>
    </recommendedName>
</protein>
<keyword evidence="1" id="KW-0732">Signal</keyword>
<comment type="caution">
    <text evidence="2">The sequence shown here is derived from an EMBL/GenBank/DDBJ whole genome shotgun (WGS) entry which is preliminary data.</text>
</comment>
<evidence type="ECO:0000256" key="1">
    <source>
        <dbReference type="SAM" id="SignalP"/>
    </source>
</evidence>
<evidence type="ECO:0000313" key="3">
    <source>
        <dbReference type="Proteomes" id="UP001597304"/>
    </source>
</evidence>
<name>A0ABW4KX89_9BURK</name>
<evidence type="ECO:0000313" key="2">
    <source>
        <dbReference type="EMBL" id="MFD1712665.1"/>
    </source>
</evidence>
<dbReference type="Proteomes" id="UP001597304">
    <property type="component" value="Unassembled WGS sequence"/>
</dbReference>
<gene>
    <name evidence="2" type="ORF">ACFSF0_18870</name>
</gene>
<keyword evidence="3" id="KW-1185">Reference proteome</keyword>
<organism evidence="2 3">
    <name type="scientific">Ottowia flava</name>
    <dbReference type="NCBI Taxonomy" id="2675430"/>
    <lineage>
        <taxon>Bacteria</taxon>
        <taxon>Pseudomonadati</taxon>
        <taxon>Pseudomonadota</taxon>
        <taxon>Betaproteobacteria</taxon>
        <taxon>Burkholderiales</taxon>
        <taxon>Comamonadaceae</taxon>
        <taxon>Ottowia</taxon>
    </lineage>
</organism>
<feature type="chain" id="PRO_5045536730" description="Lipoprotein" evidence="1">
    <location>
        <begin position="29"/>
        <end position="177"/>
    </location>
</feature>
<dbReference type="RefSeq" id="WP_147913642.1">
    <property type="nucleotide sequence ID" value="NZ_JBHUEJ010000045.1"/>
</dbReference>
<proteinExistence type="predicted"/>